<dbReference type="PROSITE" id="PS51462">
    <property type="entry name" value="NUDIX"/>
    <property type="match status" value="1"/>
</dbReference>
<comment type="caution">
    <text evidence="9">The sequence shown here is derived from an EMBL/GenBank/DDBJ whole genome shotgun (WGS) entry which is preliminary data.</text>
</comment>
<name>F0H9M0_9BACT</name>
<gene>
    <name evidence="9" type="ORF">HMPREF9303_0972</name>
</gene>
<accession>F0H9M0</accession>
<dbReference type="GO" id="GO:0005829">
    <property type="term" value="C:cytosol"/>
    <property type="evidence" value="ECO:0007669"/>
    <property type="project" value="TreeGrafter"/>
</dbReference>
<comment type="catalytic activity">
    <reaction evidence="1">
        <text>GDP-alpha-D-mannose + H2O = alpha-D-mannose 1-phosphate + GMP + 2 H(+)</text>
        <dbReference type="Rhea" id="RHEA:27978"/>
        <dbReference type="ChEBI" id="CHEBI:15377"/>
        <dbReference type="ChEBI" id="CHEBI:15378"/>
        <dbReference type="ChEBI" id="CHEBI:57527"/>
        <dbReference type="ChEBI" id="CHEBI:58115"/>
        <dbReference type="ChEBI" id="CHEBI:58409"/>
    </reaction>
</comment>
<sequence>MEKVKLRSDQEMKWKTLSSEQVVNRPWLKARRDTVQLPDGRIYDEYYVLSYPGWVNVIAETEDGNIILERQYRHGLGIVSTEICAGVMEEGETPLQAARRELKEETGFTGGEWERIMTIAPNPGVMDNLCHCFLARGVKKTDRPHLDETEDIDICLYPKEEVKRMLQDGDFIQALMVAPLWKYFSSSHPSPVCGLVKMIEL</sequence>
<dbReference type="PROSITE" id="PS00893">
    <property type="entry name" value="NUDIX_BOX"/>
    <property type="match status" value="1"/>
</dbReference>
<dbReference type="PANTHER" id="PTHR11839:SF18">
    <property type="entry name" value="NUDIX HYDROLASE DOMAIN-CONTAINING PROTEIN"/>
    <property type="match status" value="1"/>
</dbReference>
<dbReference type="Pfam" id="PF00293">
    <property type="entry name" value="NUDIX"/>
    <property type="match status" value="1"/>
</dbReference>
<evidence type="ECO:0000313" key="10">
    <source>
        <dbReference type="Proteomes" id="UP000003155"/>
    </source>
</evidence>
<organism evidence="9 10">
    <name type="scientific">Prevotella denticola CRIS 18C-A</name>
    <dbReference type="NCBI Taxonomy" id="944557"/>
    <lineage>
        <taxon>Bacteria</taxon>
        <taxon>Pseudomonadati</taxon>
        <taxon>Bacteroidota</taxon>
        <taxon>Bacteroidia</taxon>
        <taxon>Bacteroidales</taxon>
        <taxon>Prevotellaceae</taxon>
        <taxon>Prevotella</taxon>
    </lineage>
</organism>
<evidence type="ECO:0000313" key="9">
    <source>
        <dbReference type="EMBL" id="EGC85513.1"/>
    </source>
</evidence>
<dbReference type="GO" id="GO:0016787">
    <property type="term" value="F:hydrolase activity"/>
    <property type="evidence" value="ECO:0007669"/>
    <property type="project" value="UniProtKB-KW"/>
</dbReference>
<comment type="similarity">
    <text evidence="3">Belongs to the Nudix hydrolase family. NudK subfamily.</text>
</comment>
<dbReference type="InterPro" id="IPR000086">
    <property type="entry name" value="NUDIX_hydrolase_dom"/>
</dbReference>
<proteinExistence type="inferred from homology"/>
<evidence type="ECO:0000256" key="2">
    <source>
        <dbReference type="ARBA" id="ARBA00001946"/>
    </source>
</evidence>
<feature type="domain" description="Nudix hydrolase" evidence="8">
    <location>
        <begin position="49"/>
        <end position="179"/>
    </location>
</feature>
<evidence type="ECO:0000256" key="3">
    <source>
        <dbReference type="ARBA" id="ARBA00007275"/>
    </source>
</evidence>
<dbReference type="GO" id="GO:0006753">
    <property type="term" value="P:nucleoside phosphate metabolic process"/>
    <property type="evidence" value="ECO:0007669"/>
    <property type="project" value="TreeGrafter"/>
</dbReference>
<evidence type="ECO:0000256" key="1">
    <source>
        <dbReference type="ARBA" id="ARBA00000847"/>
    </source>
</evidence>
<dbReference type="EMBL" id="AEXO01000098">
    <property type="protein sequence ID" value="EGC85513.1"/>
    <property type="molecule type" value="Genomic_DNA"/>
</dbReference>
<evidence type="ECO:0000256" key="5">
    <source>
        <dbReference type="ARBA" id="ARBA00022801"/>
    </source>
</evidence>
<evidence type="ECO:0000256" key="6">
    <source>
        <dbReference type="ARBA" id="ARBA00032162"/>
    </source>
</evidence>
<dbReference type="CDD" id="cd03424">
    <property type="entry name" value="NUDIX_ADPRase_Nudt5_UGPPase_Nudt14"/>
    <property type="match status" value="1"/>
</dbReference>
<dbReference type="GO" id="GO:0019693">
    <property type="term" value="P:ribose phosphate metabolic process"/>
    <property type="evidence" value="ECO:0007669"/>
    <property type="project" value="TreeGrafter"/>
</dbReference>
<dbReference type="InterPro" id="IPR020084">
    <property type="entry name" value="NUDIX_hydrolase_CS"/>
</dbReference>
<dbReference type="PANTHER" id="PTHR11839">
    <property type="entry name" value="UDP/ADP-SUGAR PYROPHOSPHATASE"/>
    <property type="match status" value="1"/>
</dbReference>
<dbReference type="AlphaFoldDB" id="F0H9M0"/>
<reference evidence="9 10" key="1">
    <citation type="submission" date="2011-02" db="EMBL/GenBank/DDBJ databases">
        <authorList>
            <person name="Durkin A.S."/>
            <person name="Madupu R."/>
            <person name="Torralba M."/>
            <person name="Gillis M."/>
            <person name="Methe B."/>
            <person name="Sutton G."/>
            <person name="Nelson K.E."/>
        </authorList>
    </citation>
    <scope>NUCLEOTIDE SEQUENCE [LARGE SCALE GENOMIC DNA]</scope>
    <source>
        <strain evidence="9 10">CRIS 18C-A</strain>
    </source>
</reference>
<evidence type="ECO:0000256" key="7">
    <source>
        <dbReference type="ARBA" id="ARBA00032272"/>
    </source>
</evidence>
<keyword evidence="10" id="KW-1185">Reference proteome</keyword>
<evidence type="ECO:0000256" key="4">
    <source>
        <dbReference type="ARBA" id="ARBA00016377"/>
    </source>
</evidence>
<dbReference type="Gene3D" id="3.90.79.10">
    <property type="entry name" value="Nucleoside Triphosphate Pyrophosphohydrolase"/>
    <property type="match status" value="1"/>
</dbReference>
<protein>
    <recommendedName>
        <fullName evidence="4">GDP-mannose pyrophosphatase</fullName>
    </recommendedName>
    <alternativeName>
        <fullName evidence="6">GDP-mannose hydrolase</fullName>
    </alternativeName>
    <alternativeName>
        <fullName evidence="7">GDPMK</fullName>
    </alternativeName>
</protein>
<comment type="cofactor">
    <cofactor evidence="2">
        <name>Mg(2+)</name>
        <dbReference type="ChEBI" id="CHEBI:18420"/>
    </cofactor>
</comment>
<dbReference type="RefSeq" id="WP_004354211.1">
    <property type="nucleotide sequence ID" value="NZ_AEXO01000098.1"/>
</dbReference>
<dbReference type="SUPFAM" id="SSF55811">
    <property type="entry name" value="Nudix"/>
    <property type="match status" value="1"/>
</dbReference>
<dbReference type="InterPro" id="IPR015797">
    <property type="entry name" value="NUDIX_hydrolase-like_dom_sf"/>
</dbReference>
<evidence type="ECO:0000259" key="8">
    <source>
        <dbReference type="PROSITE" id="PS51462"/>
    </source>
</evidence>
<keyword evidence="5 9" id="KW-0378">Hydrolase</keyword>
<dbReference type="Proteomes" id="UP000003155">
    <property type="component" value="Unassembled WGS sequence"/>
</dbReference>